<dbReference type="GeneTree" id="ENSGT01140000282522"/>
<protein>
    <recommendedName>
        <fullName evidence="4">AIG1-type G domain-containing protein</fullName>
    </recommendedName>
</protein>
<dbReference type="SUPFAM" id="SSF52540">
    <property type="entry name" value="P-loop containing nucleoside triphosphate hydrolases"/>
    <property type="match status" value="1"/>
</dbReference>
<reference evidence="5" key="2">
    <citation type="submission" date="2025-08" db="UniProtKB">
        <authorList>
            <consortium name="Ensembl"/>
        </authorList>
    </citation>
    <scope>IDENTIFICATION</scope>
</reference>
<dbReference type="Proteomes" id="UP000314980">
    <property type="component" value="Unassembled WGS sequence"/>
</dbReference>
<dbReference type="Gene3D" id="3.40.50.300">
    <property type="entry name" value="P-loop containing nucleotide triphosphate hydrolases"/>
    <property type="match status" value="1"/>
</dbReference>
<keyword evidence="3" id="KW-0342">GTP-binding</keyword>
<dbReference type="InterPro" id="IPR045058">
    <property type="entry name" value="GIMA/IAN/Toc"/>
</dbReference>
<reference evidence="6" key="1">
    <citation type="submission" date="2015-09" db="EMBL/GenBank/DDBJ databases">
        <authorList>
            <person name="Sai Rama Sridatta P."/>
        </authorList>
    </citation>
    <scope>NUCLEOTIDE SEQUENCE [LARGE SCALE GENOMIC DNA]</scope>
</reference>
<dbReference type="PANTHER" id="PTHR10903">
    <property type="entry name" value="GTPASE, IMAP FAMILY MEMBER-RELATED"/>
    <property type="match status" value="1"/>
</dbReference>
<sequence length="302" mass="34597">AAQTRATDPDHTPTNTWVCTGGYLRLVLVGKTGSGKSSSGNTILGMDVFSAAVTHFSVTRQCCKQRGEVFDRDLTIVDTPGLFDTSLTEEVVKREISKCINMSAPGPHAILLVIKVGPFTEEERDAIRKVEEVFGPDAWKYTIILFTHGDRVESDFDQQLTEEGDKLQWILKKVGHRYHVFNNLKINDRGQVLDLLKKVDDMVSANGGEFYSNYTYQEVVRMLDQREAELRDFYQKKLEEEIKAVESKYEEKLREARQERQGRYYHALESGVRHVVEQTVKTDPFDQILEKFHETQKLKLTS</sequence>
<dbReference type="PROSITE" id="PS51720">
    <property type="entry name" value="G_AIG1"/>
    <property type="match status" value="1"/>
</dbReference>
<evidence type="ECO:0000256" key="3">
    <source>
        <dbReference type="ARBA" id="ARBA00023134"/>
    </source>
</evidence>
<comment type="similarity">
    <text evidence="1">Belongs to the TRAFAC class TrmE-Era-EngA-EngB-Septin-like GTPase superfamily. AIG1/Toc34/Toc159-like paraseptin GTPase family. IAN subfamily.</text>
</comment>
<evidence type="ECO:0000256" key="2">
    <source>
        <dbReference type="ARBA" id="ARBA00022741"/>
    </source>
</evidence>
<proteinExistence type="inferred from homology"/>
<dbReference type="GO" id="GO:0005525">
    <property type="term" value="F:GTP binding"/>
    <property type="evidence" value="ECO:0007669"/>
    <property type="project" value="UniProtKB-KW"/>
</dbReference>
<dbReference type="FunFam" id="3.40.50.300:FF:000366">
    <property type="entry name" value="GTPase, IMAP family member 2"/>
    <property type="match status" value="1"/>
</dbReference>
<dbReference type="Pfam" id="PF04548">
    <property type="entry name" value="AIG1"/>
    <property type="match status" value="1"/>
</dbReference>
<organism evidence="5 6">
    <name type="scientific">Lates calcarifer</name>
    <name type="common">Barramundi</name>
    <name type="synonym">Holocentrus calcarifer</name>
    <dbReference type="NCBI Taxonomy" id="8187"/>
    <lineage>
        <taxon>Eukaryota</taxon>
        <taxon>Metazoa</taxon>
        <taxon>Chordata</taxon>
        <taxon>Craniata</taxon>
        <taxon>Vertebrata</taxon>
        <taxon>Euteleostomi</taxon>
        <taxon>Actinopterygii</taxon>
        <taxon>Neopterygii</taxon>
        <taxon>Teleostei</taxon>
        <taxon>Neoteleostei</taxon>
        <taxon>Acanthomorphata</taxon>
        <taxon>Carangaria</taxon>
        <taxon>Carangaria incertae sedis</taxon>
        <taxon>Centropomidae</taxon>
        <taxon>Lates</taxon>
    </lineage>
</organism>
<keyword evidence="2" id="KW-0547">Nucleotide-binding</keyword>
<evidence type="ECO:0000313" key="6">
    <source>
        <dbReference type="Proteomes" id="UP000314980"/>
    </source>
</evidence>
<evidence type="ECO:0000256" key="1">
    <source>
        <dbReference type="ARBA" id="ARBA00008535"/>
    </source>
</evidence>
<reference evidence="5" key="3">
    <citation type="submission" date="2025-09" db="UniProtKB">
        <authorList>
            <consortium name="Ensembl"/>
        </authorList>
    </citation>
    <scope>IDENTIFICATION</scope>
</reference>
<name>A0A4W6E4X5_LATCA</name>
<feature type="domain" description="AIG1-type G" evidence="4">
    <location>
        <begin position="21"/>
        <end position="220"/>
    </location>
</feature>
<dbReference type="STRING" id="8187.ENSLCAP00010033050"/>
<evidence type="ECO:0000313" key="5">
    <source>
        <dbReference type="Ensembl" id="ENSLCAP00010033050.1"/>
    </source>
</evidence>
<dbReference type="AlphaFoldDB" id="A0A4W6E4X5"/>
<dbReference type="CDD" id="cd01852">
    <property type="entry name" value="AIG1"/>
    <property type="match status" value="1"/>
</dbReference>
<dbReference type="InterPro" id="IPR027417">
    <property type="entry name" value="P-loop_NTPase"/>
</dbReference>
<keyword evidence="6" id="KW-1185">Reference proteome</keyword>
<accession>A0A4W6E4X5</accession>
<dbReference type="InParanoid" id="A0A4W6E4X5"/>
<dbReference type="Ensembl" id="ENSLCAT00010033839.1">
    <property type="protein sequence ID" value="ENSLCAP00010033050.1"/>
    <property type="gene ID" value="ENSLCAG00010015558.1"/>
</dbReference>
<dbReference type="PANTHER" id="PTHR10903:SF180">
    <property type="entry name" value="GTPASE IMAP FAMILY MEMBER 7-LIKE"/>
    <property type="match status" value="1"/>
</dbReference>
<dbReference type="InterPro" id="IPR006703">
    <property type="entry name" value="G_AIG1"/>
</dbReference>
<evidence type="ECO:0000259" key="4">
    <source>
        <dbReference type="PROSITE" id="PS51720"/>
    </source>
</evidence>